<dbReference type="Proteomes" id="UP000318582">
    <property type="component" value="Unassembled WGS sequence"/>
</dbReference>
<evidence type="ECO:0000313" key="10">
    <source>
        <dbReference type="Proteomes" id="UP000318582"/>
    </source>
</evidence>
<dbReference type="InterPro" id="IPR028941">
    <property type="entry name" value="WHIM2_dom"/>
</dbReference>
<feature type="compositionally biased region" description="Low complexity" evidence="6">
    <location>
        <begin position="387"/>
        <end position="400"/>
    </location>
</feature>
<comment type="caution">
    <text evidence="9">The sequence shown here is derived from an EMBL/GenBank/DDBJ whole genome shotgun (WGS) entry which is preliminary data.</text>
</comment>
<feature type="compositionally biased region" description="Basic and acidic residues" evidence="6">
    <location>
        <begin position="338"/>
        <end position="359"/>
    </location>
</feature>
<evidence type="ECO:0000256" key="6">
    <source>
        <dbReference type="SAM" id="MobiDB-lite"/>
    </source>
</evidence>
<comment type="subcellular location">
    <subcellularLocation>
        <location evidence="1 4">Nucleus</location>
    </subcellularLocation>
</comment>
<feature type="compositionally biased region" description="Low complexity" evidence="6">
    <location>
        <begin position="884"/>
        <end position="907"/>
    </location>
</feature>
<feature type="compositionally biased region" description="Basic and acidic residues" evidence="6">
    <location>
        <begin position="850"/>
        <end position="864"/>
    </location>
</feature>
<dbReference type="Pfam" id="PF15612">
    <property type="entry name" value="WHIM1"/>
    <property type="match status" value="1"/>
</dbReference>
<evidence type="ECO:0000259" key="7">
    <source>
        <dbReference type="PROSITE" id="PS50827"/>
    </source>
</evidence>
<feature type="compositionally biased region" description="Acidic residues" evidence="6">
    <location>
        <begin position="921"/>
        <end position="936"/>
    </location>
</feature>
<dbReference type="AlphaFoldDB" id="A0A507DXQ3"/>
<dbReference type="PROSITE" id="PS50827">
    <property type="entry name" value="DDT"/>
    <property type="match status" value="1"/>
</dbReference>
<accession>A0A507DXQ3</accession>
<dbReference type="GO" id="GO:0000781">
    <property type="term" value="C:chromosome, telomeric region"/>
    <property type="evidence" value="ECO:0007669"/>
    <property type="project" value="GOC"/>
</dbReference>
<name>A0A507DXQ3_9FUNG</name>
<dbReference type="Pfam" id="PF10537">
    <property type="entry name" value="WAC_Acf1_DNA_bd"/>
    <property type="match status" value="1"/>
</dbReference>
<dbReference type="EMBL" id="QEAQ01000090">
    <property type="protein sequence ID" value="TPX55967.1"/>
    <property type="molecule type" value="Genomic_DNA"/>
</dbReference>
<feature type="compositionally biased region" description="Basic and acidic residues" evidence="6">
    <location>
        <begin position="670"/>
        <end position="679"/>
    </location>
</feature>
<evidence type="ECO:0000256" key="4">
    <source>
        <dbReference type="PROSITE-ProRule" id="PRU00475"/>
    </source>
</evidence>
<evidence type="ECO:0000256" key="2">
    <source>
        <dbReference type="ARBA" id="ARBA00023054"/>
    </source>
</evidence>
<evidence type="ECO:0008006" key="11">
    <source>
        <dbReference type="Google" id="ProtNLM"/>
    </source>
</evidence>
<dbReference type="GO" id="GO:0005634">
    <property type="term" value="C:nucleus"/>
    <property type="evidence" value="ECO:0007669"/>
    <property type="project" value="UniProtKB-SubCell"/>
</dbReference>
<feature type="compositionally biased region" description="Acidic residues" evidence="6">
    <location>
        <begin position="944"/>
        <end position="955"/>
    </location>
</feature>
<dbReference type="PANTHER" id="PTHR32075:SF6">
    <property type="entry name" value="ISWI CHROMATIN-REMODELING COMPLEX SUBUNIT YPL216W-RELATED"/>
    <property type="match status" value="1"/>
</dbReference>
<feature type="region of interest" description="Disordered" evidence="6">
    <location>
        <begin position="656"/>
        <end position="738"/>
    </location>
</feature>
<feature type="region of interest" description="Disordered" evidence="6">
    <location>
        <begin position="52"/>
        <end position="81"/>
    </location>
</feature>
<feature type="region of interest" description="Disordered" evidence="6">
    <location>
        <begin position="338"/>
        <end position="414"/>
    </location>
</feature>
<dbReference type="InterPro" id="IPR013136">
    <property type="entry name" value="WSTF_Acf1_Cbp146"/>
</dbReference>
<evidence type="ECO:0000256" key="5">
    <source>
        <dbReference type="SAM" id="Coils"/>
    </source>
</evidence>
<dbReference type="GO" id="GO:0000785">
    <property type="term" value="C:chromatin"/>
    <property type="evidence" value="ECO:0007669"/>
    <property type="project" value="UniProtKB-ARBA"/>
</dbReference>
<feature type="domain" description="DDT" evidence="7">
    <location>
        <begin position="451"/>
        <end position="514"/>
    </location>
</feature>
<evidence type="ECO:0000256" key="3">
    <source>
        <dbReference type="ARBA" id="ARBA00023242"/>
    </source>
</evidence>
<dbReference type="Pfam" id="PF15613">
    <property type="entry name" value="WSD"/>
    <property type="match status" value="1"/>
</dbReference>
<keyword evidence="2 5" id="KW-0175">Coiled coil</keyword>
<feature type="compositionally biased region" description="Low complexity" evidence="6">
    <location>
        <begin position="62"/>
        <end position="80"/>
    </location>
</feature>
<reference evidence="9 10" key="1">
    <citation type="journal article" date="2019" name="Sci. Rep.">
        <title>Comparative genomics of chytrid fungi reveal insights into the obligate biotrophic and pathogenic lifestyle of Synchytrium endobioticum.</title>
        <authorList>
            <person name="van de Vossenberg B.T.L.H."/>
            <person name="Warris S."/>
            <person name="Nguyen H.D.T."/>
            <person name="van Gent-Pelzer M.P.E."/>
            <person name="Joly D.L."/>
            <person name="van de Geest H.C."/>
            <person name="Bonants P.J.M."/>
            <person name="Smith D.S."/>
            <person name="Levesque C.A."/>
            <person name="van der Lee T.A.J."/>
        </authorList>
    </citation>
    <scope>NUCLEOTIDE SEQUENCE [LARGE SCALE GENOMIC DNA]</scope>
    <source>
        <strain evidence="9 10">CBS 809.83</strain>
    </source>
</reference>
<gene>
    <name evidence="9" type="ORF">PhCBS80983_g04897</name>
</gene>
<dbReference type="InterPro" id="IPR028942">
    <property type="entry name" value="WHIM1_dom"/>
</dbReference>
<dbReference type="InterPro" id="IPR018501">
    <property type="entry name" value="DDT_dom"/>
</dbReference>
<feature type="domain" description="WAC" evidence="8">
    <location>
        <begin position="102"/>
        <end position="208"/>
    </location>
</feature>
<keyword evidence="10" id="KW-1185">Reference proteome</keyword>
<feature type="coiled-coil region" evidence="5">
    <location>
        <begin position="999"/>
        <end position="1026"/>
    </location>
</feature>
<organism evidence="9 10">
    <name type="scientific">Powellomyces hirtus</name>
    <dbReference type="NCBI Taxonomy" id="109895"/>
    <lineage>
        <taxon>Eukaryota</taxon>
        <taxon>Fungi</taxon>
        <taxon>Fungi incertae sedis</taxon>
        <taxon>Chytridiomycota</taxon>
        <taxon>Chytridiomycota incertae sedis</taxon>
        <taxon>Chytridiomycetes</taxon>
        <taxon>Spizellomycetales</taxon>
        <taxon>Powellomycetaceae</taxon>
        <taxon>Powellomyces</taxon>
    </lineage>
</organism>
<dbReference type="PROSITE" id="PS51136">
    <property type="entry name" value="WAC"/>
    <property type="match status" value="1"/>
</dbReference>
<feature type="region of interest" description="Disordered" evidence="6">
    <location>
        <begin position="824"/>
        <end position="985"/>
    </location>
</feature>
<sequence>MPWYKRKPVDYLPFPPDLELALNGHVTAAMPPSTFQHTVNSHANPEDVARSAHYTGDSAPFSSNSHHPPTATPPATASSNVNRRDLQLEQLDSMNHALHSQIEVWQIRTTGEIFTNYDDYIARYGFLRKKQFSCAKTGKSNLTYEEALTSEQQATKRVEETFPEVWRVPAMQLIHYSMEKLNALTEELYEHFASHLFLREHIYINVGGVLAMAQILEAIPPMSSDNDGTQPPIDSEGPFPIIDSEILYRVNLVDNEHNLLTVQDLDGAFPVEYIYPVSQLKRDRQILAKQNFKKFIRDVATREVWIGAPWIVRPEFVKKYRVPDTPPPAVLQVLEDRHRKLTGEPKPTPKKEKEKEKSDTSPNSNGRKAKSSKGPETIGPKRKGRPPKLSAPPSTASPAKTKSKPKPKPKPLKFPMDDLELLEVAPPQFDASLGPVPAAPDFSHDFGPISSFVVKDLLQVVNFLCVYGKPLKLFPFTLDEFVDALAHNGVDSPAPLLSEAFGCLLHVICQDYGNEFDDVDTPPVHQETSQATAGQWSEYSPETQAAMAEYIQLYTALTDDERAAIDQWWKWEPGRAGRTSDGKRSAGGKHGPDAGRLKAWEIVLAGVIRDLAEISTLPNKWIMLVHLLRKGDLHEAEMTPIKDEEPEDDLAIMDSNSIDTSESSPMDTLDIDHEDDRPFGLRKRRKINHNAEDSVYGGDESTNSRSRRAQSRSLGRQAAMAPATKSRTSTPTLSHKKKKSKAKIAFDQLIETTEWGFTWRISCDDRVNLLAFLVRQQVGSSNLIRTFIDESLEKATELRKEKREIAKERKEVAAVKAEIFKAEREEEEQLARANGESPDRNDVTPNAGETRGDEREQHANKSDEMDQSPGSQSQEEGDEEDEGSVSSADSASSSGSTSASSASSSRSSKADVGRGGNSDSGSDDENDVTAEIDVVGEETPAVSESDDEEDEEKVDVDDAKVEERDSEADGSDMEQPRPRRRTTRPAYTTVTSTTSRVQKLQAARLAQSHQEALERAEIEASQAVAKQAKKIARERALLRKTTDAKLDALMSRDKDIDEHITTCLAASRIKPLGVDRFYNRYWYFDPAVQPPPLSSAATPVTSAHVEPPPPTHARLYIEQTGLDPISPPSSPSKAALGSVLTAAERDVIIQGLTDGVWAYIKDPTQLDDLLQSLDRRGYRELHLAEVLEKTVKGRWIEGARERERAYVNWWA</sequence>
<feature type="compositionally biased region" description="Basic residues" evidence="6">
    <location>
        <begin position="401"/>
        <end position="411"/>
    </location>
</feature>
<dbReference type="STRING" id="109895.A0A507DXQ3"/>
<protein>
    <recommendedName>
        <fullName evidence="11">WAC domain-containing protein</fullName>
    </recommendedName>
</protein>
<keyword evidence="3 4" id="KW-0539">Nucleus</keyword>
<proteinExistence type="predicted"/>
<evidence type="ECO:0000256" key="1">
    <source>
        <dbReference type="ARBA" id="ARBA00004123"/>
    </source>
</evidence>
<dbReference type="GO" id="GO:0031509">
    <property type="term" value="P:subtelomeric heterochromatin formation"/>
    <property type="evidence" value="ECO:0007669"/>
    <property type="project" value="TreeGrafter"/>
</dbReference>
<feature type="compositionally biased region" description="Polar residues" evidence="6">
    <location>
        <begin position="656"/>
        <end position="666"/>
    </location>
</feature>
<evidence type="ECO:0000259" key="8">
    <source>
        <dbReference type="PROSITE" id="PS51136"/>
    </source>
</evidence>
<evidence type="ECO:0000313" key="9">
    <source>
        <dbReference type="EMBL" id="TPX55967.1"/>
    </source>
</evidence>
<dbReference type="PANTHER" id="PTHR32075">
    <property type="entry name" value="ISWI CHROMATIN-REMODELING COMPLEX SUBUNIT YPL216W-RELATED"/>
    <property type="match status" value="1"/>
</dbReference>
<dbReference type="Pfam" id="PF02791">
    <property type="entry name" value="DDT"/>
    <property type="match status" value="1"/>
</dbReference>